<dbReference type="CDD" id="cd00293">
    <property type="entry name" value="USP-like"/>
    <property type="match status" value="2"/>
</dbReference>
<dbReference type="EMBL" id="AOMF01000090">
    <property type="protein sequence ID" value="EMA56143.1"/>
    <property type="molecule type" value="Genomic_DNA"/>
</dbReference>
<name>M0NF12_9EURY</name>
<dbReference type="Pfam" id="PF00582">
    <property type="entry name" value="Usp"/>
    <property type="match status" value="2"/>
</dbReference>
<evidence type="ECO:0000259" key="2">
    <source>
        <dbReference type="Pfam" id="PF00582"/>
    </source>
</evidence>
<evidence type="ECO:0000313" key="4">
    <source>
        <dbReference type="Proteomes" id="UP000011680"/>
    </source>
</evidence>
<comment type="similarity">
    <text evidence="1">Belongs to the universal stress protein A family.</text>
</comment>
<dbReference type="InterPro" id="IPR006015">
    <property type="entry name" value="Universal_stress_UspA"/>
</dbReference>
<dbReference type="AlphaFoldDB" id="M0NF12"/>
<gene>
    <name evidence="3" type="ORF">C451_03874</name>
</gene>
<feature type="domain" description="UspA" evidence="2">
    <location>
        <begin position="1"/>
        <end position="143"/>
    </location>
</feature>
<dbReference type="PATRIC" id="fig|1227457.3.peg.696"/>
<dbReference type="eggNOG" id="arCOG00449">
    <property type="taxonomic scope" value="Archaea"/>
</dbReference>
<keyword evidence="4" id="KW-1185">Reference proteome</keyword>
<dbReference type="PRINTS" id="PR01438">
    <property type="entry name" value="UNVRSLSTRESS"/>
</dbReference>
<sequence>MYDTILVPTDGSSGAKAAAQYGLNLASTFNSDVRFLSVIDEWSYSSALSNFDSLADDQRDALEERATGNLRSLEELATKFDIPFASEIKHGTPHKTILNDADEHDIDLVAMGTHGRTGLDRYLLGSVTERVVRTGDVPVLTTRITSNDHFSYEDVLIPTDGSDAANTAIGHGLAIANQYDATVHALSVVDMGDIPTSFNVAALIEAWKGDCEQAVSEVVDAAESHGLDVVTEIHQGTPYRAIKSYVKNEGIDLVAMGTHGREGLDRYLIGSVTARTVRTSEVPVLTVG</sequence>
<dbReference type="Gene3D" id="3.40.50.620">
    <property type="entry name" value="HUPs"/>
    <property type="match status" value="2"/>
</dbReference>
<accession>M0NF12</accession>
<organism evidence="3 4">
    <name type="scientific">Halococcus thailandensis JCM 13552</name>
    <dbReference type="NCBI Taxonomy" id="1227457"/>
    <lineage>
        <taxon>Archaea</taxon>
        <taxon>Methanobacteriati</taxon>
        <taxon>Methanobacteriota</taxon>
        <taxon>Stenosarchaea group</taxon>
        <taxon>Halobacteria</taxon>
        <taxon>Halobacteriales</taxon>
        <taxon>Halococcaceae</taxon>
        <taxon>Halococcus</taxon>
    </lineage>
</organism>
<comment type="caution">
    <text evidence="3">The sequence shown here is derived from an EMBL/GenBank/DDBJ whole genome shotgun (WGS) entry which is preliminary data.</text>
</comment>
<dbReference type="PANTHER" id="PTHR46268">
    <property type="entry name" value="STRESS RESPONSE PROTEIN NHAX"/>
    <property type="match status" value="1"/>
</dbReference>
<dbReference type="InterPro" id="IPR014729">
    <property type="entry name" value="Rossmann-like_a/b/a_fold"/>
</dbReference>
<proteinExistence type="inferred from homology"/>
<dbReference type="InterPro" id="IPR006016">
    <property type="entry name" value="UspA"/>
</dbReference>
<dbReference type="PANTHER" id="PTHR46268:SF6">
    <property type="entry name" value="UNIVERSAL STRESS PROTEIN UP12"/>
    <property type="match status" value="1"/>
</dbReference>
<evidence type="ECO:0000313" key="3">
    <source>
        <dbReference type="EMBL" id="EMA56143.1"/>
    </source>
</evidence>
<feature type="domain" description="UspA" evidence="2">
    <location>
        <begin position="152"/>
        <end position="287"/>
    </location>
</feature>
<dbReference type="OrthoDB" id="105697at2157"/>
<reference evidence="3 4" key="1">
    <citation type="journal article" date="2014" name="PLoS Genet.">
        <title>Phylogenetically driven sequencing of extremely halophilic archaea reveals strategies for static and dynamic osmo-response.</title>
        <authorList>
            <person name="Becker E.A."/>
            <person name="Seitzer P.M."/>
            <person name="Tritt A."/>
            <person name="Larsen D."/>
            <person name="Krusor M."/>
            <person name="Yao A.I."/>
            <person name="Wu D."/>
            <person name="Madern D."/>
            <person name="Eisen J.A."/>
            <person name="Darling A.E."/>
            <person name="Facciotti M.T."/>
        </authorList>
    </citation>
    <scope>NUCLEOTIDE SEQUENCE [LARGE SCALE GENOMIC DNA]</scope>
    <source>
        <strain evidence="3 4">JCM 13552</strain>
    </source>
</reference>
<evidence type="ECO:0000256" key="1">
    <source>
        <dbReference type="ARBA" id="ARBA00008791"/>
    </source>
</evidence>
<dbReference type="Proteomes" id="UP000011680">
    <property type="component" value="Unassembled WGS sequence"/>
</dbReference>
<dbReference type="SUPFAM" id="SSF52402">
    <property type="entry name" value="Adenine nucleotide alpha hydrolases-like"/>
    <property type="match status" value="2"/>
</dbReference>
<dbReference type="RefSeq" id="WP_007737856.1">
    <property type="nucleotide sequence ID" value="NZ_AOMF01000090.1"/>
</dbReference>
<protein>
    <submittedName>
        <fullName evidence="3">Universal stress protein UspA-like protein</fullName>
    </submittedName>
</protein>